<evidence type="ECO:0000256" key="6">
    <source>
        <dbReference type="ARBA" id="ARBA00011998"/>
    </source>
</evidence>
<dbReference type="RefSeq" id="WP_093922982.1">
    <property type="nucleotide sequence ID" value="NZ_FOMW01000004.1"/>
</dbReference>
<dbReference type="NCBIfam" id="NF004016">
    <property type="entry name" value="PRK05478.1"/>
    <property type="match status" value="1"/>
</dbReference>
<evidence type="ECO:0000259" key="15">
    <source>
        <dbReference type="Pfam" id="PF00330"/>
    </source>
</evidence>
<dbReference type="PANTHER" id="PTHR43822:SF9">
    <property type="entry name" value="3-ISOPROPYLMALATE DEHYDRATASE"/>
    <property type="match status" value="1"/>
</dbReference>
<evidence type="ECO:0000256" key="9">
    <source>
        <dbReference type="ARBA" id="ARBA00022605"/>
    </source>
</evidence>
<organism evidence="16 17">
    <name type="scientific">Sulfitobacter brevis</name>
    <dbReference type="NCBI Taxonomy" id="74348"/>
    <lineage>
        <taxon>Bacteria</taxon>
        <taxon>Pseudomonadati</taxon>
        <taxon>Pseudomonadota</taxon>
        <taxon>Alphaproteobacteria</taxon>
        <taxon>Rhodobacterales</taxon>
        <taxon>Roseobacteraceae</taxon>
        <taxon>Sulfitobacter</taxon>
    </lineage>
</organism>
<feature type="domain" description="Aconitase/3-isopropylmalate dehydratase large subunit alpha/beta/alpha" evidence="15">
    <location>
        <begin position="16"/>
        <end position="448"/>
    </location>
</feature>
<evidence type="ECO:0000256" key="2">
    <source>
        <dbReference type="ARBA" id="ARBA00001966"/>
    </source>
</evidence>
<dbReference type="GO" id="GO:0051539">
    <property type="term" value="F:4 iron, 4 sulfur cluster binding"/>
    <property type="evidence" value="ECO:0007669"/>
    <property type="project" value="UniProtKB-KW"/>
</dbReference>
<dbReference type="GO" id="GO:0003861">
    <property type="term" value="F:3-isopropylmalate dehydratase activity"/>
    <property type="evidence" value="ECO:0007669"/>
    <property type="project" value="UniProtKB-EC"/>
</dbReference>
<dbReference type="CDD" id="cd01583">
    <property type="entry name" value="IPMI"/>
    <property type="match status" value="1"/>
</dbReference>
<reference evidence="16 17" key="1">
    <citation type="submission" date="2016-10" db="EMBL/GenBank/DDBJ databases">
        <authorList>
            <person name="de Groot N.N."/>
        </authorList>
    </citation>
    <scope>NUCLEOTIDE SEQUENCE [LARGE SCALE GENOMIC DNA]</scope>
    <source>
        <strain evidence="16 17">DSM 11443</strain>
    </source>
</reference>
<comment type="catalytic activity">
    <reaction evidence="1">
        <text>(2R,3S)-3-isopropylmalate = (2S)-2-isopropylmalate</text>
        <dbReference type="Rhea" id="RHEA:32287"/>
        <dbReference type="ChEBI" id="CHEBI:1178"/>
        <dbReference type="ChEBI" id="CHEBI:35121"/>
        <dbReference type="EC" id="4.2.1.33"/>
    </reaction>
</comment>
<dbReference type="STRING" id="74348.SAMN04488523_10437"/>
<dbReference type="PANTHER" id="PTHR43822">
    <property type="entry name" value="HOMOACONITASE, MITOCHONDRIAL-RELATED"/>
    <property type="match status" value="1"/>
</dbReference>
<keyword evidence="8" id="KW-0004">4Fe-4S</keyword>
<dbReference type="SUPFAM" id="SSF53732">
    <property type="entry name" value="Aconitase iron-sulfur domain"/>
    <property type="match status" value="1"/>
</dbReference>
<keyword evidence="11" id="KW-0408">Iron</keyword>
<dbReference type="InterPro" id="IPR015931">
    <property type="entry name" value="Acnase/IPM_dHydase_lsu_aba_1/3"/>
</dbReference>
<evidence type="ECO:0000256" key="13">
    <source>
        <dbReference type="ARBA" id="ARBA00023239"/>
    </source>
</evidence>
<dbReference type="NCBIfam" id="NF009116">
    <property type="entry name" value="PRK12466.1"/>
    <property type="match status" value="1"/>
</dbReference>
<evidence type="ECO:0000256" key="7">
    <source>
        <dbReference type="ARBA" id="ARBA00022430"/>
    </source>
</evidence>
<dbReference type="InterPro" id="IPR033941">
    <property type="entry name" value="IPMI_cat"/>
</dbReference>
<dbReference type="PROSITE" id="PS00450">
    <property type="entry name" value="ACONITASE_1"/>
    <property type="match status" value="1"/>
</dbReference>
<keyword evidence="14" id="KW-0100">Branched-chain amino acid biosynthesis</keyword>
<dbReference type="InterPro" id="IPR004430">
    <property type="entry name" value="3-IsopropMal_deHydase_lsu"/>
</dbReference>
<name>A0A1I1WSC1_9RHOB</name>
<keyword evidence="12" id="KW-0411">Iron-sulfur</keyword>
<dbReference type="InterPro" id="IPR001030">
    <property type="entry name" value="Acoase/IPM_deHydtase_lsu_aba"/>
</dbReference>
<dbReference type="InterPro" id="IPR050067">
    <property type="entry name" value="IPM_dehydratase_rel_enz"/>
</dbReference>
<dbReference type="GO" id="GO:0009098">
    <property type="term" value="P:L-leucine biosynthetic process"/>
    <property type="evidence" value="ECO:0007669"/>
    <property type="project" value="UniProtKB-UniPathway"/>
</dbReference>
<evidence type="ECO:0000256" key="3">
    <source>
        <dbReference type="ARBA" id="ARBA00002695"/>
    </source>
</evidence>
<evidence type="ECO:0000256" key="10">
    <source>
        <dbReference type="ARBA" id="ARBA00022723"/>
    </source>
</evidence>
<evidence type="ECO:0000256" key="5">
    <source>
        <dbReference type="ARBA" id="ARBA00011271"/>
    </source>
</evidence>
<dbReference type="PRINTS" id="PR00415">
    <property type="entry name" value="ACONITASE"/>
</dbReference>
<dbReference type="InterPro" id="IPR018136">
    <property type="entry name" value="Aconitase_4Fe-4S_BS"/>
</dbReference>
<evidence type="ECO:0000256" key="4">
    <source>
        <dbReference type="ARBA" id="ARBA00004729"/>
    </source>
</evidence>
<keyword evidence="13" id="KW-0456">Lyase</keyword>
<sequence>MSDTRTLTEPRGTVAKIREAHRILAQDGTDLLYIDRHFLHEGSHHAFASLREAGRSIRQPALTFGVADHYVPSSPERANEVTATMIDRLDRNTRDFGIDSFGIGDPRRGIVHVAMPEQGLSLPGTTIVCGDSHTATHGAFGAFAFGIGASEVAHVLATQTLWQMPMPVMRIRIEGQLPTGATAKDLALTIIWRIGTGGATGHAVEYDGSAVAALSMEERMTLCNMTIEMGARSGLVPPDDTTFEWLKGRPMAPKGKAWKSAVAEWRALRPDPNATYDKEILIDADDVSPMVTWGTSPEQVAPVDAAVPADADPDALDYMGLAAGVPLTTINIDRAFIGSCTNGRLSDLRAAAVILSGRRVVVPLLVSPGSDDVARQAESEGIAEIFRAAGAEWGASGCSLCVSMNGDLVASNERCASTSNRNFKGRQGPGARTHLMSPQMVAAAAITGRITDARTMAPQDCLGDPS</sequence>
<keyword evidence="10" id="KW-0479">Metal-binding</keyword>
<keyword evidence="17" id="KW-1185">Reference proteome</keyword>
<evidence type="ECO:0000256" key="14">
    <source>
        <dbReference type="ARBA" id="ARBA00023304"/>
    </source>
</evidence>
<dbReference type="EC" id="4.2.1.33" evidence="6"/>
<evidence type="ECO:0000256" key="11">
    <source>
        <dbReference type="ARBA" id="ARBA00023004"/>
    </source>
</evidence>
<keyword evidence="9" id="KW-0028">Amino-acid biosynthesis</keyword>
<proteinExistence type="predicted"/>
<comment type="cofactor">
    <cofactor evidence="2">
        <name>[4Fe-4S] cluster</name>
        <dbReference type="ChEBI" id="CHEBI:49883"/>
    </cofactor>
</comment>
<dbReference type="EMBL" id="FOMW01000004">
    <property type="protein sequence ID" value="SFD95980.1"/>
    <property type="molecule type" value="Genomic_DNA"/>
</dbReference>
<dbReference type="InterPro" id="IPR036008">
    <property type="entry name" value="Aconitase_4Fe-4S_dom"/>
</dbReference>
<dbReference type="AlphaFoldDB" id="A0A1I1WSC1"/>
<dbReference type="OrthoDB" id="9802769at2"/>
<evidence type="ECO:0000256" key="8">
    <source>
        <dbReference type="ARBA" id="ARBA00022485"/>
    </source>
</evidence>
<accession>A0A1I1WSC1</accession>
<comment type="subunit">
    <text evidence="5">Heterodimer of LeuC and LeuD.</text>
</comment>
<dbReference type="UniPathway" id="UPA00048">
    <property type="reaction ID" value="UER00071"/>
</dbReference>
<comment type="function">
    <text evidence="3">Catalyzes the isomerization between 2-isopropylmalate and 3-isopropylmalate, via the formation of 2-isopropylmaleate.</text>
</comment>
<evidence type="ECO:0000256" key="1">
    <source>
        <dbReference type="ARBA" id="ARBA00000491"/>
    </source>
</evidence>
<evidence type="ECO:0000256" key="12">
    <source>
        <dbReference type="ARBA" id="ARBA00023014"/>
    </source>
</evidence>
<dbReference type="Pfam" id="PF00330">
    <property type="entry name" value="Aconitase"/>
    <property type="match status" value="1"/>
</dbReference>
<dbReference type="NCBIfam" id="TIGR00170">
    <property type="entry name" value="leuC"/>
    <property type="match status" value="1"/>
</dbReference>
<evidence type="ECO:0000313" key="16">
    <source>
        <dbReference type="EMBL" id="SFD95980.1"/>
    </source>
</evidence>
<evidence type="ECO:0000313" key="17">
    <source>
        <dbReference type="Proteomes" id="UP000198977"/>
    </source>
</evidence>
<dbReference type="Gene3D" id="3.30.499.10">
    <property type="entry name" value="Aconitase, domain 3"/>
    <property type="match status" value="2"/>
</dbReference>
<gene>
    <name evidence="16" type="ORF">SAMN04488523_10437</name>
</gene>
<comment type="pathway">
    <text evidence="4">Amino-acid biosynthesis; L-leucine biosynthesis; L-leucine from 3-methyl-2-oxobutanoate: step 2/4.</text>
</comment>
<dbReference type="Proteomes" id="UP000198977">
    <property type="component" value="Unassembled WGS sequence"/>
</dbReference>
<protein>
    <recommendedName>
        <fullName evidence="6">3-isopropylmalate dehydratase</fullName>
        <ecNumber evidence="6">4.2.1.33</ecNumber>
    </recommendedName>
</protein>
<dbReference type="GO" id="GO:0046872">
    <property type="term" value="F:metal ion binding"/>
    <property type="evidence" value="ECO:0007669"/>
    <property type="project" value="UniProtKB-KW"/>
</dbReference>
<keyword evidence="7" id="KW-0432">Leucine biosynthesis</keyword>